<evidence type="ECO:0000313" key="5">
    <source>
        <dbReference type="Ensembl" id="ENSMMOP00000000768.1"/>
    </source>
</evidence>
<dbReference type="InterPro" id="IPR001846">
    <property type="entry name" value="VWF_type-D"/>
</dbReference>
<dbReference type="InterPro" id="IPR050780">
    <property type="entry name" value="Mucin_vWF_Thrombospondin_sf"/>
</dbReference>
<sequence>MGDPHYHTFDGQHFDFMGTCTYVIAKNCGNDLPAFEVLAQNENRGSLRVSYVSLVTVKVYGTTVTAVRSETGRVRIDNSRWSLPITMNNGKLLIFQSGRSVVIETDFGLTVRYDWEHYLVVTLLSSYAGKTCGLCGNFNGNPSDDFTTPSGTQAAGAVAFGSSWKVPGLVSNTRCRDDCVGGCERCESREINKWGGVKFCGLITLSNGPFRKCHAVIDPQVYLENCKYDICMGGGLHYFLCKALEAYTEACQIAGTLVQDWREIAQCPFKCPANSHYELCGSACAATCTDPKAPSKCKHPCVQTCTCNAGYVMSGSECVPTAKCGCTHDGRYIPVGESFWADKDCSQKCKCQAGGKVKCMNKGCGTGRKCQVVEGIRKCQAISKSTCHATGDPHYMTFDKKRFDFQGTCVYQLVALCSSNPELVPFEVNVQNEQRRSKVVSFTKLVEIKVHSVSIVITRTHKGRIMVNNELQNLPYTLHEEQISIHKSGWYSVVTTTFGLKVIFNWESSLFVTLTSDYMGAVCGLCGNYNGKHQDDLIPRNGHIPVSPVKFGASWRVAEIPGCVHGCRGVCPSCDITEKVQYEKENFCGVLRDPKGPFRDCHSKVDPTEHFENCVYDVCLYKGRKDIMCQAISSYTSDCQNAGATVYQWRSSLFCAMKCPVHSHYEICANPCPATCRNLAPPEDCDANCQEDCSCDDGYILSGDRCVPFSQCGCVYNDGYYHVGQVFYPNGKCQEECKCTQDGKVECKKIECGPDEKCKIVNGIQKCYPIGKGVCQAAGDPHYLSFDGRKFDFQGTCTYTLSKSCGIEGTSLVPFSVQVENVQWNKMRTKVVSVTKLVAVEVYNVTLIMKNKIFGVLVNGVFNNFPLNLNDGAVQVYQKGRHYVIETDFGLRVTYNLVYHVTVTVPGNYRGKVCGLCGNFNGNKRDDFQTPTGLLTNNVNSFGKSWKVTIPNVVCGNGCEGNNCPNCNQKHKAVFSKKIYCGIVTAPDGPFKACHSKVDPRSYFDDCVFDVCASNGEEKVLCDSVAAYALTCSASGVDIKNWRTPSFCPMKCPANSHYEVCADPSSASCPGLTDLVQYDSTSCTEGCECDDGFLFNGNSCIQEDECGCYDNGRNYKVQLNITFIDISCTCKTDRGLVCENHACPQNTKCMVKKGIMGCYNTDPCKDANCRVKEKCLVEKGEAVCVPEYTGTCWAWGDPHYHTFDGYNFDFQGTCKYVISKACGNLDGLVPFSVTEKNDNRGNRAVSYVREVDVTVYGYTITIRKNQVGRVKVNGELLNIPVHLDEDEGEGQVSVFQHGRDAVVKTNFGLVVSYDWNWKLVIKLPSSYYGRVCGLCGNFNGNLHDELQNPAGQTVSSVAEWGKSWKTADQDKDSPCLDTCEKNCPTCKDSELKLYQTEAFCGALISNTMFKGCHKKVDPKPFMNSCVYDVCMNNGDKKMLCQALASYSKQCSEEGIVIKNWREKFGCPMNCQRHSHYEECASVCQPSCSIPEELQVCTANCVETCTCDKGYVLSAGVCVPAKTCGCSYQGRYYKPGQRFWADENCGRLCECDMTLGMVICSEASCSANERCTEVDGERVCRPISTATCSASGDPHYRTFDGHKYDFQGTCEYLLSKLCSQQTGLIPFKVTVQNDHRGSKSVSYTRAVQFSMYGMTLTISRQYPYKLNGQLASLPLDYNNELKVFFSGRTAVVETVAGITLTFDWQSTVRVTLPSNYQGTVCGLCGNYNGKAHDDLTMQNGRTAISGEKLGQSWQEALIPGCSSACKGAWCQVCSTSQKKRYQALQYCGVIADKAGPFKNCHKHVDPTPYLDDCVYDACQYHGHHGTICDAVQTYVSACQRLGITIHSWRRRNFCPMVCPANSHYTLCAKGCPATCASLTSTGECQRHCAEDCECDEGFLLSGEDCVPVRDCGCTYDGQYYKKGEVFYPEFNCAEQCICGENGAVSCQETKCHQGEACKLVNGLMGCHPEGHDKCVASGDPHYITFDGQNFDFQGTCVYVLAKVCDDDKGYLTPFTVTQGNEKYGNGKVSVTRSVSVAVYGYVICIQQGAPWKVIVDDELVNLPLSLENGHLQVTQEGLNIILRTDFGLTVLYNTVYYVEVIVPSTYKGKMCGLCGNYNKKSGDDFKLPSGKRANNVDHFGKSWVVDIPGHLCGGCGGQCPVCEPQKAALYRQPDFCGIMSIPNGPFKACHSRINPSVYVSHCVFDVCAVGGKKDTLCNGIQAYALACQSEGVQIEPWRSSSFCPPSCPSHSHYEVCGNTCGGTCASFMYPFICPESCFEGCQCDAGFVFDGNQCVSLDNCGCVHAGRYLTVKLESGLVKCDKLSCATNEVCDVREGVRGCHLKQAKCSISYSGQLRSFDGIFGPVGTKGAFVLASLCNEETDLWFRVVVDIRVCNEGSSPTVSNLYVFFNETTVAVNSKHMTWVRRINGRKVSLPSKVTKNLSVQISQRTVIIKMAATAQVTYSSSQEVTVFIDSRLSNKMCGACGNYNDNAKDDMKTADGEVAIDVSTIVSSWSAGDFSHW</sequence>
<dbReference type="SMART" id="SM00832">
    <property type="entry name" value="C8"/>
    <property type="match status" value="6"/>
</dbReference>
<keyword evidence="6" id="KW-1185">Reference proteome</keyword>
<dbReference type="Pfam" id="PF01826">
    <property type="entry name" value="TIL"/>
    <property type="match status" value="6"/>
</dbReference>
<dbReference type="GO" id="GO:0031012">
    <property type="term" value="C:extracellular matrix"/>
    <property type="evidence" value="ECO:0007669"/>
    <property type="project" value="TreeGrafter"/>
</dbReference>
<dbReference type="PANTHER" id="PTHR11339">
    <property type="entry name" value="EXTRACELLULAR MATRIX GLYCOPROTEIN RELATED"/>
    <property type="match status" value="1"/>
</dbReference>
<dbReference type="GO" id="GO:0005615">
    <property type="term" value="C:extracellular space"/>
    <property type="evidence" value="ECO:0007669"/>
    <property type="project" value="TreeGrafter"/>
</dbReference>
<dbReference type="SMART" id="SM00215">
    <property type="entry name" value="VWC_out"/>
    <property type="match status" value="4"/>
</dbReference>
<feature type="domain" description="VWFD" evidence="4">
    <location>
        <begin position="773"/>
        <end position="956"/>
    </location>
</feature>
<proteinExistence type="predicted"/>
<dbReference type="OMA" id="ACHESLD"/>
<accession>A0A3Q3VKL6</accession>
<dbReference type="InterPro" id="IPR001007">
    <property type="entry name" value="VWF_dom"/>
</dbReference>
<dbReference type="Proteomes" id="UP000261620">
    <property type="component" value="Unplaced"/>
</dbReference>
<dbReference type="Pfam" id="PF08742">
    <property type="entry name" value="C8"/>
    <property type="match status" value="6"/>
</dbReference>
<dbReference type="FunFam" id="2.10.25.10:FF:000055">
    <property type="entry name" value="alpha-tectorin isoform X1"/>
    <property type="match status" value="5"/>
</dbReference>
<reference evidence="5" key="1">
    <citation type="submission" date="2025-08" db="UniProtKB">
        <authorList>
            <consortium name="Ensembl"/>
        </authorList>
    </citation>
    <scope>IDENTIFICATION</scope>
</reference>
<feature type="domain" description="VWFD" evidence="4">
    <location>
        <begin position="1971"/>
        <end position="2152"/>
    </location>
</feature>
<evidence type="ECO:0000313" key="6">
    <source>
        <dbReference type="Proteomes" id="UP000261620"/>
    </source>
</evidence>
<dbReference type="InterPro" id="IPR002919">
    <property type="entry name" value="TIL_dom"/>
</dbReference>
<keyword evidence="2" id="KW-1015">Disulfide bond</keyword>
<dbReference type="InterPro" id="IPR025615">
    <property type="entry name" value="TILa_dom"/>
</dbReference>
<evidence type="ECO:0000256" key="2">
    <source>
        <dbReference type="ARBA" id="ARBA00023157"/>
    </source>
</evidence>
<evidence type="ECO:0000256" key="1">
    <source>
        <dbReference type="ARBA" id="ARBA00022737"/>
    </source>
</evidence>
<dbReference type="Gene3D" id="2.10.25.10">
    <property type="entry name" value="Laminin"/>
    <property type="match status" value="6"/>
</dbReference>
<dbReference type="SMART" id="SM00216">
    <property type="entry name" value="VWD"/>
    <property type="match status" value="7"/>
</dbReference>
<feature type="domain" description="VWFD" evidence="4">
    <location>
        <begin position="2344"/>
        <end position="2521"/>
    </location>
</feature>
<dbReference type="SUPFAM" id="SSF57567">
    <property type="entry name" value="Serine protease inhibitors"/>
    <property type="match status" value="6"/>
</dbReference>
<dbReference type="InterPro" id="IPR036084">
    <property type="entry name" value="Ser_inhib-like_sf"/>
</dbReference>
<dbReference type="CDD" id="cd19941">
    <property type="entry name" value="TIL"/>
    <property type="match status" value="6"/>
</dbReference>
<feature type="domain" description="VWFD" evidence="4">
    <location>
        <begin position="1"/>
        <end position="176"/>
    </location>
</feature>
<dbReference type="PROSITE" id="PS51233">
    <property type="entry name" value="VWFD"/>
    <property type="match status" value="7"/>
</dbReference>
<feature type="domain" description="VWFD" evidence="4">
    <location>
        <begin position="1585"/>
        <end position="1761"/>
    </location>
</feature>
<keyword evidence="3" id="KW-0325">Glycoprotein</keyword>
<feature type="domain" description="VWFD" evidence="4">
    <location>
        <begin position="1190"/>
        <end position="1376"/>
    </location>
</feature>
<evidence type="ECO:0000256" key="3">
    <source>
        <dbReference type="ARBA" id="ARBA00023180"/>
    </source>
</evidence>
<protein>
    <recommendedName>
        <fullName evidence="4">VWFD domain-containing protein</fullName>
    </recommendedName>
</protein>
<organism evidence="5 6">
    <name type="scientific">Mola mola</name>
    <name type="common">Ocean sunfish</name>
    <name type="synonym">Tetraodon mola</name>
    <dbReference type="NCBI Taxonomy" id="94237"/>
    <lineage>
        <taxon>Eukaryota</taxon>
        <taxon>Metazoa</taxon>
        <taxon>Chordata</taxon>
        <taxon>Craniata</taxon>
        <taxon>Vertebrata</taxon>
        <taxon>Euteleostomi</taxon>
        <taxon>Actinopterygii</taxon>
        <taxon>Neopterygii</taxon>
        <taxon>Teleostei</taxon>
        <taxon>Neoteleostei</taxon>
        <taxon>Acanthomorphata</taxon>
        <taxon>Eupercaria</taxon>
        <taxon>Tetraodontiformes</taxon>
        <taxon>Molidae</taxon>
        <taxon>Mola</taxon>
    </lineage>
</organism>
<name>A0A3Q3VKL6_MOLML</name>
<evidence type="ECO:0000259" key="4">
    <source>
        <dbReference type="PROSITE" id="PS51233"/>
    </source>
</evidence>
<feature type="domain" description="VWFD" evidence="4">
    <location>
        <begin position="385"/>
        <end position="564"/>
    </location>
</feature>
<dbReference type="Ensembl" id="ENSMMOT00000000781.1">
    <property type="protein sequence ID" value="ENSMMOP00000000768.1"/>
    <property type="gene ID" value="ENSMMOG00000000608.1"/>
</dbReference>
<keyword evidence="1" id="KW-0677">Repeat</keyword>
<reference evidence="5" key="2">
    <citation type="submission" date="2025-09" db="UniProtKB">
        <authorList>
            <consortium name="Ensembl"/>
        </authorList>
    </citation>
    <scope>IDENTIFICATION</scope>
</reference>
<dbReference type="Pfam" id="PF12714">
    <property type="entry name" value="TILa"/>
    <property type="match status" value="4"/>
</dbReference>
<dbReference type="Pfam" id="PF00094">
    <property type="entry name" value="VWD"/>
    <property type="match status" value="7"/>
</dbReference>
<dbReference type="PANTHER" id="PTHR11339:SF244">
    <property type="entry name" value="IGGFC-BINDING PROTEIN"/>
    <property type="match status" value="1"/>
</dbReference>
<dbReference type="InterPro" id="IPR014853">
    <property type="entry name" value="VWF/SSPO/ZAN-like_Cys-rich_dom"/>
</dbReference>
<dbReference type="STRING" id="94237.ENSMMOP00000000768"/>